<dbReference type="Pfam" id="PF01935">
    <property type="entry name" value="DUF87"/>
    <property type="match status" value="1"/>
</dbReference>
<gene>
    <name evidence="2" type="ORF">Pan44_26540</name>
</gene>
<dbReference type="Gene3D" id="3.40.50.300">
    <property type="entry name" value="P-loop containing nucleotide triphosphate hydrolases"/>
    <property type="match status" value="1"/>
</dbReference>
<dbReference type="SUPFAM" id="SSF52540">
    <property type="entry name" value="P-loop containing nucleoside triphosphate hydrolases"/>
    <property type="match status" value="1"/>
</dbReference>
<dbReference type="InterPro" id="IPR008571">
    <property type="entry name" value="HerA-like"/>
</dbReference>
<protein>
    <submittedName>
        <fullName evidence="2">AAA-like domain protein</fullName>
    </submittedName>
</protein>
<dbReference type="KEGG" id="ccos:Pan44_26540"/>
<dbReference type="AlphaFoldDB" id="A0A517SES4"/>
<evidence type="ECO:0000313" key="3">
    <source>
        <dbReference type="Proteomes" id="UP000315700"/>
    </source>
</evidence>
<dbReference type="InParanoid" id="A0A517SES4"/>
<dbReference type="InterPro" id="IPR027417">
    <property type="entry name" value="P-loop_NTPase"/>
</dbReference>
<organism evidence="2 3">
    <name type="scientific">Caulifigura coniformis</name>
    <dbReference type="NCBI Taxonomy" id="2527983"/>
    <lineage>
        <taxon>Bacteria</taxon>
        <taxon>Pseudomonadati</taxon>
        <taxon>Planctomycetota</taxon>
        <taxon>Planctomycetia</taxon>
        <taxon>Planctomycetales</taxon>
        <taxon>Planctomycetaceae</taxon>
        <taxon>Caulifigura</taxon>
    </lineage>
</organism>
<dbReference type="InterPro" id="IPR002789">
    <property type="entry name" value="HerA_central"/>
</dbReference>
<sequence length="575" mass="62001">MKQLAIAKNLSVPLDAISRPWAFLGIRGSGKTYAAGKLVETMLDAKAQVVILDPIGNWYGLRLDRTGKKPSRFAIPIIGGLHGDVPIEPQAGGLVADFVVDTGSSVVLDVSQLRKEQRKHFATDFAEQLFHRKKAHRSPLHLAIEESQVFIPQMGKGQERMLGAFEDLVRLGRNFGIGVSMITQRPQSVNKEVLNQAEPLVVFQLVGKHERDAVKGWMQHVGADLDDAMAKLAGLQEGDCYFWSPAWLRTFQPTRFLEKNSFDGSSTPGIGEATASRKLAAVDLGALQKSMATVIEKKKADDPAELRKTIAQLQKQLAVKVPAGAMKSDQAAIDRAVKKAVHESDKWWSAEAGKLLNKINRIKGVLGDGGLDAIPVRPALQLATEPAMVPAPPELLAAVERRHSAPRSTGDDGLTGPEQRILDALAWLESIGVKQPANSTVAFIADYSPTTSSYKNAKGALRTKGLIEYLPGGCLSLTDDGVAAAVHPTEIHTDNQLRERILSRLPGPEQKILTVLIEAYPVSVSYAALADATAYSSTTSSFKNARGALRSLGFATYPAAGEVRAADLLFPGRAP</sequence>
<proteinExistence type="predicted"/>
<dbReference type="PANTHER" id="PTHR42957">
    <property type="entry name" value="HELICASE MJ1565-RELATED"/>
    <property type="match status" value="1"/>
</dbReference>
<evidence type="ECO:0000313" key="2">
    <source>
        <dbReference type="EMBL" id="QDT54619.1"/>
    </source>
</evidence>
<feature type="domain" description="Helicase HerA central" evidence="1">
    <location>
        <begin position="8"/>
        <end position="68"/>
    </location>
</feature>
<reference evidence="2 3" key="1">
    <citation type="submission" date="2019-02" db="EMBL/GenBank/DDBJ databases">
        <title>Deep-cultivation of Planctomycetes and their phenomic and genomic characterization uncovers novel biology.</title>
        <authorList>
            <person name="Wiegand S."/>
            <person name="Jogler M."/>
            <person name="Boedeker C."/>
            <person name="Pinto D."/>
            <person name="Vollmers J."/>
            <person name="Rivas-Marin E."/>
            <person name="Kohn T."/>
            <person name="Peeters S.H."/>
            <person name="Heuer A."/>
            <person name="Rast P."/>
            <person name="Oberbeckmann S."/>
            <person name="Bunk B."/>
            <person name="Jeske O."/>
            <person name="Meyerdierks A."/>
            <person name="Storesund J.E."/>
            <person name="Kallscheuer N."/>
            <person name="Luecker S."/>
            <person name="Lage O.M."/>
            <person name="Pohl T."/>
            <person name="Merkel B.J."/>
            <person name="Hornburger P."/>
            <person name="Mueller R.-W."/>
            <person name="Bruemmer F."/>
            <person name="Labrenz M."/>
            <person name="Spormann A.M."/>
            <person name="Op den Camp H."/>
            <person name="Overmann J."/>
            <person name="Amann R."/>
            <person name="Jetten M.S.M."/>
            <person name="Mascher T."/>
            <person name="Medema M.H."/>
            <person name="Devos D.P."/>
            <person name="Kaster A.-K."/>
            <person name="Ovreas L."/>
            <person name="Rohde M."/>
            <person name="Galperin M.Y."/>
            <person name="Jogler C."/>
        </authorList>
    </citation>
    <scope>NUCLEOTIDE SEQUENCE [LARGE SCALE GENOMIC DNA]</scope>
    <source>
        <strain evidence="2 3">Pan44</strain>
    </source>
</reference>
<evidence type="ECO:0000259" key="1">
    <source>
        <dbReference type="Pfam" id="PF01935"/>
    </source>
</evidence>
<dbReference type="EMBL" id="CP036271">
    <property type="protein sequence ID" value="QDT54619.1"/>
    <property type="molecule type" value="Genomic_DNA"/>
</dbReference>
<keyword evidence="3" id="KW-1185">Reference proteome</keyword>
<dbReference type="PANTHER" id="PTHR42957:SF1">
    <property type="entry name" value="HELICASE MJ1565-RELATED"/>
    <property type="match status" value="1"/>
</dbReference>
<dbReference type="RefSeq" id="WP_197454059.1">
    <property type="nucleotide sequence ID" value="NZ_CP036271.1"/>
</dbReference>
<dbReference type="Proteomes" id="UP000315700">
    <property type="component" value="Chromosome"/>
</dbReference>
<name>A0A517SES4_9PLAN</name>
<accession>A0A517SES4</accession>